<feature type="chain" id="PRO_5047353020" evidence="6">
    <location>
        <begin position="28"/>
        <end position="272"/>
    </location>
</feature>
<evidence type="ECO:0000256" key="3">
    <source>
        <dbReference type="ARBA" id="ARBA00022729"/>
    </source>
</evidence>
<proteinExistence type="inferred from homology"/>
<keyword evidence="5" id="KW-0998">Cell outer membrane</keyword>
<accession>A0ABZ0WQ34</accession>
<keyword evidence="3 6" id="KW-0732">Signal</keyword>
<keyword evidence="4" id="KW-0472">Membrane</keyword>
<sequence length="272" mass="29777">MKKNFLSVRPVIFIAAMLALFSRTAWAEGENPDPTDAASSGLTILNNATNVTRWGLGAGVGVGQSPYKGYGTKVEPFPLVYFDDKWVHLLGTTLDLKVGTWHGVSVALRGKYSLGDGYKQSDAPILNGMEDRNGAFWYGPALAWRTAFGTLSGNYLLGGNKGEKAALDYSKSFDVGDFSLTPHVGIEWLSGKYVNYYYGVRPSEARPGRPAYTGTATWSTSLGTRVDYNFTKHQRFVLDVGVSHLGSGITDSPLVGKRFIPDIRIGYMYQFK</sequence>
<evidence type="ECO:0000256" key="2">
    <source>
        <dbReference type="ARBA" id="ARBA00005722"/>
    </source>
</evidence>
<dbReference type="EMBL" id="CP139965">
    <property type="protein sequence ID" value="WQD79472.1"/>
    <property type="molecule type" value="Genomic_DNA"/>
</dbReference>
<evidence type="ECO:0000313" key="8">
    <source>
        <dbReference type="Proteomes" id="UP001325479"/>
    </source>
</evidence>
<dbReference type="PANTHER" id="PTHR38776">
    <property type="entry name" value="MLTA-INTERACTING PROTEIN-RELATED"/>
    <property type="match status" value="1"/>
</dbReference>
<dbReference type="PANTHER" id="PTHR38776:SF1">
    <property type="entry name" value="MLTA-INTERACTING PROTEIN-RELATED"/>
    <property type="match status" value="1"/>
</dbReference>
<dbReference type="InterPro" id="IPR010583">
    <property type="entry name" value="MipA"/>
</dbReference>
<gene>
    <name evidence="7" type="ORF">U0042_07190</name>
</gene>
<feature type="signal peptide" evidence="6">
    <location>
        <begin position="1"/>
        <end position="27"/>
    </location>
</feature>
<protein>
    <submittedName>
        <fullName evidence="7">MipA/OmpV family protein</fullName>
    </submittedName>
</protein>
<evidence type="ECO:0000256" key="1">
    <source>
        <dbReference type="ARBA" id="ARBA00004442"/>
    </source>
</evidence>
<dbReference type="Pfam" id="PF06629">
    <property type="entry name" value="MipA"/>
    <property type="match status" value="1"/>
</dbReference>
<evidence type="ECO:0000313" key="7">
    <source>
        <dbReference type="EMBL" id="WQD79472.1"/>
    </source>
</evidence>
<dbReference type="Proteomes" id="UP001325479">
    <property type="component" value="Chromosome"/>
</dbReference>
<comment type="similarity">
    <text evidence="2">Belongs to the MipA/OmpV family.</text>
</comment>
<evidence type="ECO:0000256" key="6">
    <source>
        <dbReference type="SAM" id="SignalP"/>
    </source>
</evidence>
<reference evidence="7 8" key="1">
    <citation type="submission" date="2023-12" db="EMBL/GenBank/DDBJ databases">
        <title>Genome sequencing and assembly of bacterial species from a model synthetic community.</title>
        <authorList>
            <person name="Hogle S.L."/>
        </authorList>
    </citation>
    <scope>NUCLEOTIDE SEQUENCE [LARGE SCALE GENOMIC DNA]</scope>
    <source>
        <strain evidence="7 8">HAMBI 2494</strain>
    </source>
</reference>
<keyword evidence="8" id="KW-1185">Reference proteome</keyword>
<evidence type="ECO:0000256" key="4">
    <source>
        <dbReference type="ARBA" id="ARBA00023136"/>
    </source>
</evidence>
<evidence type="ECO:0000256" key="5">
    <source>
        <dbReference type="ARBA" id="ARBA00023237"/>
    </source>
</evidence>
<organism evidence="7 8">
    <name type="scientific">Paraburkholderia kururiensis</name>
    <dbReference type="NCBI Taxonomy" id="984307"/>
    <lineage>
        <taxon>Bacteria</taxon>
        <taxon>Pseudomonadati</taxon>
        <taxon>Pseudomonadota</taxon>
        <taxon>Betaproteobacteria</taxon>
        <taxon>Burkholderiales</taxon>
        <taxon>Burkholderiaceae</taxon>
        <taxon>Paraburkholderia</taxon>
    </lineage>
</organism>
<comment type="subcellular location">
    <subcellularLocation>
        <location evidence="1">Cell outer membrane</location>
    </subcellularLocation>
</comment>
<dbReference type="RefSeq" id="WP_232833622.1">
    <property type="nucleotide sequence ID" value="NZ_CP139965.1"/>
</dbReference>
<name>A0ABZ0WQ34_9BURK</name>